<dbReference type="Gene3D" id="3.40.50.80">
    <property type="entry name" value="Nucleotide-binding domain of ferredoxin-NADP reductase (FNR) module"/>
    <property type="match status" value="1"/>
</dbReference>
<dbReference type="KEGG" id="gai:IMCC3135_19210"/>
<dbReference type="PROSITE" id="PS00197">
    <property type="entry name" value="2FE2S_FER_1"/>
    <property type="match status" value="1"/>
</dbReference>
<evidence type="ECO:0000256" key="5">
    <source>
        <dbReference type="ARBA" id="ARBA00022827"/>
    </source>
</evidence>
<feature type="domain" description="2Fe-2S ferredoxin-type" evidence="11">
    <location>
        <begin position="276"/>
        <end position="360"/>
    </location>
</feature>
<dbReference type="Pfam" id="PF00970">
    <property type="entry name" value="FAD_binding_6"/>
    <property type="match status" value="1"/>
</dbReference>
<dbReference type="GO" id="GO:0016491">
    <property type="term" value="F:oxidoreductase activity"/>
    <property type="evidence" value="ECO:0007669"/>
    <property type="project" value="UniProtKB-KW"/>
</dbReference>
<evidence type="ECO:0000256" key="2">
    <source>
        <dbReference type="ARBA" id="ARBA00022630"/>
    </source>
</evidence>
<dbReference type="PANTHER" id="PTHR47354">
    <property type="entry name" value="NADH OXIDOREDUCTASE HCR"/>
    <property type="match status" value="1"/>
</dbReference>
<evidence type="ECO:0000259" key="11">
    <source>
        <dbReference type="PROSITE" id="PS51085"/>
    </source>
</evidence>
<dbReference type="InterPro" id="IPR050415">
    <property type="entry name" value="MRET"/>
</dbReference>
<keyword evidence="8" id="KW-0411">Iron-sulfur</keyword>
<dbReference type="InterPro" id="IPR012675">
    <property type="entry name" value="Beta-grasp_dom_sf"/>
</dbReference>
<proteinExistence type="inferred from homology"/>
<comment type="similarity">
    <text evidence="10">In the N-terminal section; belongs to the FAD-binding oxidoreductase type 6 family.</text>
</comment>
<dbReference type="PRINTS" id="PR00371">
    <property type="entry name" value="FPNCR"/>
</dbReference>
<dbReference type="InterPro" id="IPR008333">
    <property type="entry name" value="Cbr1-like_FAD-bd_dom"/>
</dbReference>
<accession>A0A2Z2NV68</accession>
<evidence type="ECO:0000256" key="6">
    <source>
        <dbReference type="ARBA" id="ARBA00023002"/>
    </source>
</evidence>
<keyword evidence="2" id="KW-0285">Flavoprotein</keyword>
<dbReference type="RefSeq" id="WP_088919032.1">
    <property type="nucleotide sequence ID" value="NZ_CP018632.1"/>
</dbReference>
<dbReference type="GO" id="GO:0046872">
    <property type="term" value="F:metal ion binding"/>
    <property type="evidence" value="ECO:0007669"/>
    <property type="project" value="UniProtKB-KW"/>
</dbReference>
<keyword evidence="6 13" id="KW-0560">Oxidoreductase</keyword>
<evidence type="ECO:0000256" key="8">
    <source>
        <dbReference type="ARBA" id="ARBA00023014"/>
    </source>
</evidence>
<dbReference type="PROSITE" id="PS51085">
    <property type="entry name" value="2FE2S_FER_2"/>
    <property type="match status" value="1"/>
</dbReference>
<gene>
    <name evidence="13" type="primary">hmp_3</name>
    <name evidence="13" type="ORF">IMCC3135_19210</name>
</gene>
<sequence length="360" mass="39703">MNTTATDFSRFATWNETELLECVSVLPEVLNTATFTFRAPSGALFDFQPGQFLTLELPVPSGVVHRTYTISSSPSRPRSISITVKAQPDSIGTRWMLDHLTPGTKLKAMGPAGQFTHLNYASDKYLFISAGTGITPMMSMTTWMFDHGSEPDIVFVNCTRRPSEIIFRSQLELMATRLPGLSVRWVVEEAERFEPWTGFKGRFNQLMLGLMATDYLEREVFCCGPEPFMHSVRDALAGLGFDMDHYHQESFHAPLVETVAEIPELDDVTPDAEVDAKIIFAQSDRTAQCTQNDTVLAVTRGAGLNIPSGCTFGVCGTCKIKKLEGEVHMVHNGGISEDDIEAGYILACCSYPMGSITVDV</sequence>
<evidence type="ECO:0000313" key="14">
    <source>
        <dbReference type="Proteomes" id="UP000250079"/>
    </source>
</evidence>
<feature type="domain" description="FAD-binding FR-type" evidence="12">
    <location>
        <begin position="12"/>
        <end position="118"/>
    </location>
</feature>
<dbReference type="CDD" id="cd06215">
    <property type="entry name" value="FNR_iron_sulfur_binding_1"/>
    <property type="match status" value="1"/>
</dbReference>
<dbReference type="SUPFAM" id="SSF54292">
    <property type="entry name" value="2Fe-2S ferredoxin-like"/>
    <property type="match status" value="1"/>
</dbReference>
<dbReference type="Proteomes" id="UP000250079">
    <property type="component" value="Chromosome"/>
</dbReference>
<evidence type="ECO:0000256" key="10">
    <source>
        <dbReference type="ARBA" id="ARBA00061434"/>
    </source>
</evidence>
<keyword evidence="5" id="KW-0274">FAD</keyword>
<dbReference type="Gene3D" id="3.10.20.30">
    <property type="match status" value="1"/>
</dbReference>
<keyword evidence="14" id="KW-1185">Reference proteome</keyword>
<keyword evidence="4" id="KW-0479">Metal-binding</keyword>
<evidence type="ECO:0000256" key="9">
    <source>
        <dbReference type="ARBA" id="ARBA00034078"/>
    </source>
</evidence>
<dbReference type="EC" id="1.17.1.-" evidence="13"/>
<dbReference type="InterPro" id="IPR001041">
    <property type="entry name" value="2Fe-2S_ferredoxin-type"/>
</dbReference>
<dbReference type="Pfam" id="PF00111">
    <property type="entry name" value="Fer2"/>
    <property type="match status" value="1"/>
</dbReference>
<comment type="cofactor">
    <cofactor evidence="9">
        <name>[2Fe-2S] cluster</name>
        <dbReference type="ChEBI" id="CHEBI:190135"/>
    </cofactor>
</comment>
<dbReference type="AlphaFoldDB" id="A0A2Z2NV68"/>
<reference evidence="13 14" key="1">
    <citation type="submission" date="2016-12" db="EMBL/GenBank/DDBJ databases">
        <authorList>
            <person name="Song W.-J."/>
            <person name="Kurnit D.M."/>
        </authorList>
    </citation>
    <scope>NUCLEOTIDE SEQUENCE [LARGE SCALE GENOMIC DNA]</scope>
    <source>
        <strain evidence="13 14">IMCC3135</strain>
    </source>
</reference>
<dbReference type="InterPro" id="IPR036010">
    <property type="entry name" value="2Fe-2S_ferredoxin-like_sf"/>
</dbReference>
<dbReference type="InterPro" id="IPR017938">
    <property type="entry name" value="Riboflavin_synthase-like_b-brl"/>
</dbReference>
<name>A0A2Z2NV68_9GAMM</name>
<dbReference type="CDD" id="cd00207">
    <property type="entry name" value="fer2"/>
    <property type="match status" value="1"/>
</dbReference>
<dbReference type="PRINTS" id="PR00410">
    <property type="entry name" value="PHEHYDRXLASE"/>
</dbReference>
<evidence type="ECO:0000256" key="1">
    <source>
        <dbReference type="ARBA" id="ARBA00001974"/>
    </source>
</evidence>
<organism evidence="13 14">
    <name type="scientific">Granulosicoccus antarcticus IMCC3135</name>
    <dbReference type="NCBI Taxonomy" id="1192854"/>
    <lineage>
        <taxon>Bacteria</taxon>
        <taxon>Pseudomonadati</taxon>
        <taxon>Pseudomonadota</taxon>
        <taxon>Gammaproteobacteria</taxon>
        <taxon>Chromatiales</taxon>
        <taxon>Granulosicoccaceae</taxon>
        <taxon>Granulosicoccus</taxon>
    </lineage>
</organism>
<dbReference type="InterPro" id="IPR006058">
    <property type="entry name" value="2Fe2S_fd_BS"/>
</dbReference>
<dbReference type="OrthoDB" id="9796486at2"/>
<dbReference type="InterPro" id="IPR001433">
    <property type="entry name" value="OxRdtase_FAD/NAD-bd"/>
</dbReference>
<evidence type="ECO:0000256" key="3">
    <source>
        <dbReference type="ARBA" id="ARBA00022714"/>
    </source>
</evidence>
<evidence type="ECO:0000256" key="4">
    <source>
        <dbReference type="ARBA" id="ARBA00022723"/>
    </source>
</evidence>
<dbReference type="PANTHER" id="PTHR47354:SF6">
    <property type="entry name" value="NADH OXIDOREDUCTASE HCR"/>
    <property type="match status" value="1"/>
</dbReference>
<keyword evidence="7" id="KW-0408">Iron</keyword>
<dbReference type="SUPFAM" id="SSF63380">
    <property type="entry name" value="Riboflavin synthase domain-like"/>
    <property type="match status" value="1"/>
</dbReference>
<comment type="cofactor">
    <cofactor evidence="1">
        <name>FAD</name>
        <dbReference type="ChEBI" id="CHEBI:57692"/>
    </cofactor>
</comment>
<dbReference type="PROSITE" id="PS51384">
    <property type="entry name" value="FAD_FR"/>
    <property type="match status" value="1"/>
</dbReference>
<dbReference type="InterPro" id="IPR001709">
    <property type="entry name" value="Flavoprot_Pyr_Nucl_cyt_Rdtase"/>
</dbReference>
<evidence type="ECO:0000256" key="7">
    <source>
        <dbReference type="ARBA" id="ARBA00023004"/>
    </source>
</evidence>
<dbReference type="GO" id="GO:0051537">
    <property type="term" value="F:2 iron, 2 sulfur cluster binding"/>
    <property type="evidence" value="ECO:0007669"/>
    <property type="project" value="UniProtKB-KW"/>
</dbReference>
<dbReference type="Gene3D" id="2.40.30.10">
    <property type="entry name" value="Translation factors"/>
    <property type="match status" value="1"/>
</dbReference>
<dbReference type="InterPro" id="IPR017927">
    <property type="entry name" value="FAD-bd_FR_type"/>
</dbReference>
<evidence type="ECO:0000313" key="13">
    <source>
        <dbReference type="EMBL" id="ASJ73921.1"/>
    </source>
</evidence>
<protein>
    <submittedName>
        <fullName evidence="13">3-ketosteroid-9-alpha-hydroxylase reductase subunit</fullName>
        <ecNumber evidence="13">1.17.1.-</ecNumber>
    </submittedName>
</protein>
<evidence type="ECO:0000259" key="12">
    <source>
        <dbReference type="PROSITE" id="PS51384"/>
    </source>
</evidence>
<dbReference type="Pfam" id="PF00175">
    <property type="entry name" value="NAD_binding_1"/>
    <property type="match status" value="1"/>
</dbReference>
<dbReference type="InterPro" id="IPR039261">
    <property type="entry name" value="FNR_nucleotide-bd"/>
</dbReference>
<dbReference type="SUPFAM" id="SSF52343">
    <property type="entry name" value="Ferredoxin reductase-like, C-terminal NADP-linked domain"/>
    <property type="match status" value="1"/>
</dbReference>
<dbReference type="EMBL" id="CP018632">
    <property type="protein sequence ID" value="ASJ73921.1"/>
    <property type="molecule type" value="Genomic_DNA"/>
</dbReference>
<keyword evidence="3" id="KW-0001">2Fe-2S</keyword>